<protein>
    <submittedName>
        <fullName evidence="1">Unannotated protein</fullName>
    </submittedName>
</protein>
<dbReference type="InterPro" id="IPR035985">
    <property type="entry name" value="Ubiquitin-activating_enz"/>
</dbReference>
<dbReference type="EMBL" id="CAFBLM010000028">
    <property type="protein sequence ID" value="CAB4870082.1"/>
    <property type="molecule type" value="Genomic_DNA"/>
</dbReference>
<gene>
    <name evidence="1" type="ORF">UFOPK3401_00753</name>
</gene>
<dbReference type="Gene3D" id="3.40.50.720">
    <property type="entry name" value="NAD(P)-binding Rossmann-like Domain"/>
    <property type="match status" value="1"/>
</dbReference>
<dbReference type="SUPFAM" id="SSF69572">
    <property type="entry name" value="Activating enzymes of the ubiquitin-like proteins"/>
    <property type="match status" value="1"/>
</dbReference>
<evidence type="ECO:0000313" key="1">
    <source>
        <dbReference type="EMBL" id="CAB4870082.1"/>
    </source>
</evidence>
<accession>A0A6J7DGC8</accession>
<sequence length="347" mass="37319">MHPRIKSGLPLIPLSTTEIQIGTEPGLHLRLDCQSSALLEFIKLLDGHHSLDDAQMQSGLPLKRVARVVDQLTQSGLLELPGSSSAAIEGMTHQERSRLAQDALAWSVSSSPPSRQRLTRRRQAWIDIHSSGRMSFSLAQLLASAGIGRITINDGSTVQEMDCGPFGASRSDIGKRASQTIYRKLRHYFPSTIRVSHPSAKPDVTILAPNQSSIASQKQSELMRGDQAHIPVIPRAGGFLVGPFVIPGSTACIACDELVLAQTSAEHSWIATALGTQPSTTIQPNDMVLSLMVASLVALQALMWIDADQAPTLVNQIATVSLPAGSIQFRATTQHPSCGCGWSHHQV</sequence>
<name>A0A6J7DGC8_9ZZZZ</name>
<dbReference type="AlphaFoldDB" id="A0A6J7DGC8"/>
<organism evidence="1">
    <name type="scientific">freshwater metagenome</name>
    <dbReference type="NCBI Taxonomy" id="449393"/>
    <lineage>
        <taxon>unclassified sequences</taxon>
        <taxon>metagenomes</taxon>
        <taxon>ecological metagenomes</taxon>
    </lineage>
</organism>
<proteinExistence type="predicted"/>
<dbReference type="GO" id="GO:0008641">
    <property type="term" value="F:ubiquitin-like modifier activating enzyme activity"/>
    <property type="evidence" value="ECO:0007669"/>
    <property type="project" value="InterPro"/>
</dbReference>
<reference evidence="1" key="1">
    <citation type="submission" date="2020-05" db="EMBL/GenBank/DDBJ databases">
        <authorList>
            <person name="Chiriac C."/>
            <person name="Salcher M."/>
            <person name="Ghai R."/>
            <person name="Kavagutti S V."/>
        </authorList>
    </citation>
    <scope>NUCLEOTIDE SEQUENCE</scope>
</reference>